<dbReference type="Proteomes" id="UP000813385">
    <property type="component" value="Unassembled WGS sequence"/>
</dbReference>
<feature type="region of interest" description="Disordered" evidence="1">
    <location>
        <begin position="94"/>
        <end position="120"/>
    </location>
</feature>
<dbReference type="OrthoDB" id="5414836at2759"/>
<evidence type="ECO:0000256" key="2">
    <source>
        <dbReference type="SAM" id="SignalP"/>
    </source>
</evidence>
<feature type="signal peptide" evidence="2">
    <location>
        <begin position="1"/>
        <end position="17"/>
    </location>
</feature>
<comment type="caution">
    <text evidence="3">The sequence shown here is derived from an EMBL/GenBank/DDBJ whole genome shotgun (WGS) entry which is preliminary data.</text>
</comment>
<accession>A0A8K0TNG0</accession>
<feature type="region of interest" description="Disordered" evidence="1">
    <location>
        <begin position="368"/>
        <end position="395"/>
    </location>
</feature>
<sequence length="621" mass="64545">MKWYMTVMAGLAALVASTPQYDPCAGYCSTPGYPAVPEPTTCTPATVRETQTVVETSVVTETIEVATTVYEPTTQHVTVVTTVYTTGGYATTSPTVETTVSPGVSTSDPSTESSGAGYPSLPTTAAPVTACAAPTNAPGDYIEMPYDASSNRTFGCMPGFVCDPPKPPGCTVWADAPADDYVCRPEYCIASPQYSRVRWPEGETGYMPPDEGYFNLNAHAFGLPYSIYAYKVIVGVGYGLTYTVTTGDWASATDLSVFPTPSTAAPSPTLPPSRARLSWQDQDDDPPTAPAVCFDDCNNCYKEALAIGKSPALCRAGSQFRQDYQQCTACIDANVEDGPAVRSVYIDQKFAQFLRFCQDLLPEVTSSMSQTDAPTWPSASSLPVESSAQLPGETTASFEPTSVVVEPTSVVVETTSVVVQPTTVVVQPTTVVVQPTTVVVQPTTVVVQPTQQTTPATASWETSRFGEGEPAPEPTPNTGESFLTGTGTAPAQITLTRTEGQPGPTWVDGEDSAESTGPGDSTGSGDSAGVAGPTSPSSGTTGSGSTSFASSTATATKDGVATENIPDDTAPIQSEVVGVLPTAATPSFATGVSAGLDIQALRRLLFAPIVAVAFVQWASLA</sequence>
<evidence type="ECO:0000256" key="1">
    <source>
        <dbReference type="SAM" id="MobiDB-lite"/>
    </source>
</evidence>
<dbReference type="EMBL" id="JAGPXD010000003">
    <property type="protein sequence ID" value="KAH7363563.1"/>
    <property type="molecule type" value="Genomic_DNA"/>
</dbReference>
<dbReference type="PANTHER" id="PTHR38122">
    <property type="entry name" value="GLYCOPROTEIN X"/>
    <property type="match status" value="1"/>
</dbReference>
<name>A0A8K0TNG0_9PEZI</name>
<feature type="compositionally biased region" description="Polar residues" evidence="1">
    <location>
        <begin position="476"/>
        <end position="499"/>
    </location>
</feature>
<reference evidence="3" key="1">
    <citation type="journal article" date="2021" name="Nat. Commun.">
        <title>Genetic determinants of endophytism in the Arabidopsis root mycobiome.</title>
        <authorList>
            <person name="Mesny F."/>
            <person name="Miyauchi S."/>
            <person name="Thiergart T."/>
            <person name="Pickel B."/>
            <person name="Atanasova L."/>
            <person name="Karlsson M."/>
            <person name="Huettel B."/>
            <person name="Barry K.W."/>
            <person name="Haridas S."/>
            <person name="Chen C."/>
            <person name="Bauer D."/>
            <person name="Andreopoulos W."/>
            <person name="Pangilinan J."/>
            <person name="LaButti K."/>
            <person name="Riley R."/>
            <person name="Lipzen A."/>
            <person name="Clum A."/>
            <person name="Drula E."/>
            <person name="Henrissat B."/>
            <person name="Kohler A."/>
            <person name="Grigoriev I.V."/>
            <person name="Martin F.M."/>
            <person name="Hacquard S."/>
        </authorList>
    </citation>
    <scope>NUCLEOTIDE SEQUENCE</scope>
    <source>
        <strain evidence="3">MPI-CAGE-AT-0016</strain>
    </source>
</reference>
<feature type="compositionally biased region" description="Low complexity" evidence="1">
    <location>
        <begin position="261"/>
        <end position="280"/>
    </location>
</feature>
<keyword evidence="4" id="KW-1185">Reference proteome</keyword>
<dbReference type="PANTHER" id="PTHR38122:SF1">
    <property type="entry name" value="GLYCOPROTEIN X"/>
    <property type="match status" value="1"/>
</dbReference>
<gene>
    <name evidence="3" type="ORF">B0T11DRAFT_340119</name>
</gene>
<evidence type="ECO:0000313" key="4">
    <source>
        <dbReference type="Proteomes" id="UP000813385"/>
    </source>
</evidence>
<feature type="region of interest" description="Disordered" evidence="1">
    <location>
        <begin position="261"/>
        <end position="284"/>
    </location>
</feature>
<feature type="compositionally biased region" description="Low complexity" evidence="1">
    <location>
        <begin position="94"/>
        <end position="107"/>
    </location>
</feature>
<keyword evidence="2" id="KW-0732">Signal</keyword>
<proteinExistence type="predicted"/>
<organism evidence="3 4">
    <name type="scientific">Plectosphaerella cucumerina</name>
    <dbReference type="NCBI Taxonomy" id="40658"/>
    <lineage>
        <taxon>Eukaryota</taxon>
        <taxon>Fungi</taxon>
        <taxon>Dikarya</taxon>
        <taxon>Ascomycota</taxon>
        <taxon>Pezizomycotina</taxon>
        <taxon>Sordariomycetes</taxon>
        <taxon>Hypocreomycetidae</taxon>
        <taxon>Glomerellales</taxon>
        <taxon>Plectosphaerellaceae</taxon>
        <taxon>Plectosphaerella</taxon>
    </lineage>
</organism>
<feature type="region of interest" description="Disordered" evidence="1">
    <location>
        <begin position="450"/>
        <end position="569"/>
    </location>
</feature>
<evidence type="ECO:0000313" key="3">
    <source>
        <dbReference type="EMBL" id="KAH7363563.1"/>
    </source>
</evidence>
<feature type="chain" id="PRO_5035469126" evidence="2">
    <location>
        <begin position="18"/>
        <end position="621"/>
    </location>
</feature>
<feature type="compositionally biased region" description="Low complexity" evidence="1">
    <location>
        <begin position="515"/>
        <end position="556"/>
    </location>
</feature>
<protein>
    <submittedName>
        <fullName evidence="3">Uncharacterized protein</fullName>
    </submittedName>
</protein>
<dbReference type="AlphaFoldDB" id="A0A8K0TNG0"/>